<evidence type="ECO:0000313" key="3">
    <source>
        <dbReference type="EMBL" id="SDT31304.1"/>
    </source>
</evidence>
<evidence type="ECO:0000313" key="4">
    <source>
        <dbReference type="Proteomes" id="UP000199103"/>
    </source>
</evidence>
<gene>
    <name evidence="3" type="ORF">SAMN04489812_5128</name>
</gene>
<dbReference type="OrthoDB" id="3828227at2"/>
<keyword evidence="1" id="KW-0732">Signal</keyword>
<dbReference type="EMBL" id="LT629772">
    <property type="protein sequence ID" value="SDT31304.1"/>
    <property type="molecule type" value="Genomic_DNA"/>
</dbReference>
<dbReference type="InterPro" id="IPR001322">
    <property type="entry name" value="Lamin_tail_dom"/>
</dbReference>
<dbReference type="SUPFAM" id="SSF74853">
    <property type="entry name" value="Lamin A/C globular tail domain"/>
    <property type="match status" value="1"/>
</dbReference>
<dbReference type="Gene3D" id="2.60.40.1260">
    <property type="entry name" value="Lamin Tail domain"/>
    <property type="match status" value="1"/>
</dbReference>
<dbReference type="Pfam" id="PF00932">
    <property type="entry name" value="LTD"/>
    <property type="match status" value="1"/>
</dbReference>
<feature type="signal peptide" evidence="1">
    <location>
        <begin position="1"/>
        <end position="23"/>
    </location>
</feature>
<organism evidence="3 4">
    <name type="scientific">Microlunatus soli</name>
    <dbReference type="NCBI Taxonomy" id="630515"/>
    <lineage>
        <taxon>Bacteria</taxon>
        <taxon>Bacillati</taxon>
        <taxon>Actinomycetota</taxon>
        <taxon>Actinomycetes</taxon>
        <taxon>Propionibacteriales</taxon>
        <taxon>Propionibacteriaceae</taxon>
        <taxon>Microlunatus</taxon>
    </lineage>
</organism>
<dbReference type="Proteomes" id="UP000199103">
    <property type="component" value="Chromosome I"/>
</dbReference>
<reference evidence="3 4" key="1">
    <citation type="submission" date="2016-10" db="EMBL/GenBank/DDBJ databases">
        <authorList>
            <person name="de Groot N.N."/>
        </authorList>
    </citation>
    <scope>NUCLEOTIDE SEQUENCE [LARGE SCALE GENOMIC DNA]</scope>
    <source>
        <strain evidence="3 4">DSM 21800</strain>
    </source>
</reference>
<dbReference type="AlphaFoldDB" id="A0A1H1ZC51"/>
<proteinExistence type="predicted"/>
<evidence type="ECO:0000259" key="2">
    <source>
        <dbReference type="PROSITE" id="PS51841"/>
    </source>
</evidence>
<accession>A0A1H1ZC51</accession>
<evidence type="ECO:0000256" key="1">
    <source>
        <dbReference type="SAM" id="SignalP"/>
    </source>
</evidence>
<dbReference type="RefSeq" id="WP_157683711.1">
    <property type="nucleotide sequence ID" value="NZ_LT629772.1"/>
</dbReference>
<keyword evidence="4" id="KW-1185">Reference proteome</keyword>
<feature type="chain" id="PRO_5038706518" evidence="1">
    <location>
        <begin position="24"/>
        <end position="154"/>
    </location>
</feature>
<feature type="domain" description="LTD" evidence="2">
    <location>
        <begin position="24"/>
        <end position="145"/>
    </location>
</feature>
<dbReference type="InterPro" id="IPR036415">
    <property type="entry name" value="Lamin_tail_dom_sf"/>
</dbReference>
<sequence length="154" mass="16968">MKFLRALASLLVVAGLVSGSLIATTSNADAASKLRFTKLYADSPGTDRGSNKSLNAEYVVVKNTGSSKIKIAGYKIKDKAGHTFVFPKGFVLKARRSVTVHTGRGTNTGSHLYWKQRWYVWNNTTDTAYLLNTRGSRLDTCTFPRKHSKAYVTC</sequence>
<dbReference type="STRING" id="630515.SAMN04489812_5128"/>
<name>A0A1H1ZC51_9ACTN</name>
<dbReference type="PROSITE" id="PS51841">
    <property type="entry name" value="LTD"/>
    <property type="match status" value="1"/>
</dbReference>
<protein>
    <submittedName>
        <fullName evidence="3">Lamin Tail Domain</fullName>
    </submittedName>
</protein>